<sequence length="80" mass="9294">QNHYPTKILAWLLVTLCRSQNGLPNLCAPCQTISSWMCFLLSSRPTNCVIYGVRRRMMKMQLKMTEKMMLMTYTEIFGAV</sequence>
<evidence type="ECO:0000313" key="3">
    <source>
        <dbReference type="Proteomes" id="UP000291084"/>
    </source>
</evidence>
<gene>
    <name evidence="2" type="primary">Vigan.04G142000</name>
    <name evidence="2" type="ORF">VIGAN_04142000</name>
</gene>
<feature type="non-terminal residue" evidence="2">
    <location>
        <position position="1"/>
    </location>
</feature>
<organism evidence="2 3">
    <name type="scientific">Vigna angularis var. angularis</name>
    <dbReference type="NCBI Taxonomy" id="157739"/>
    <lineage>
        <taxon>Eukaryota</taxon>
        <taxon>Viridiplantae</taxon>
        <taxon>Streptophyta</taxon>
        <taxon>Embryophyta</taxon>
        <taxon>Tracheophyta</taxon>
        <taxon>Spermatophyta</taxon>
        <taxon>Magnoliopsida</taxon>
        <taxon>eudicotyledons</taxon>
        <taxon>Gunneridae</taxon>
        <taxon>Pentapetalae</taxon>
        <taxon>rosids</taxon>
        <taxon>fabids</taxon>
        <taxon>Fabales</taxon>
        <taxon>Fabaceae</taxon>
        <taxon>Papilionoideae</taxon>
        <taxon>50 kb inversion clade</taxon>
        <taxon>NPAAA clade</taxon>
        <taxon>indigoferoid/millettioid clade</taxon>
        <taxon>Phaseoleae</taxon>
        <taxon>Vigna</taxon>
    </lineage>
</organism>
<evidence type="ECO:0000313" key="2">
    <source>
        <dbReference type="EMBL" id="BAT84139.1"/>
    </source>
</evidence>
<proteinExistence type="predicted"/>
<keyword evidence="3" id="KW-1185">Reference proteome</keyword>
<feature type="signal peptide" evidence="1">
    <location>
        <begin position="1"/>
        <end position="19"/>
    </location>
</feature>
<feature type="chain" id="PRO_5006617431" evidence="1">
    <location>
        <begin position="20"/>
        <end position="80"/>
    </location>
</feature>
<name>A0A0S3RU49_PHAAN</name>
<accession>A0A0S3RU49</accession>
<dbReference type="Proteomes" id="UP000291084">
    <property type="component" value="Chromosome 4"/>
</dbReference>
<reference evidence="2 3" key="1">
    <citation type="journal article" date="2015" name="Sci. Rep.">
        <title>The power of single molecule real-time sequencing technology in the de novo assembly of a eukaryotic genome.</title>
        <authorList>
            <person name="Sakai H."/>
            <person name="Naito K."/>
            <person name="Ogiso-Tanaka E."/>
            <person name="Takahashi Y."/>
            <person name="Iseki K."/>
            <person name="Muto C."/>
            <person name="Satou K."/>
            <person name="Teruya K."/>
            <person name="Shiroma A."/>
            <person name="Shimoji M."/>
            <person name="Hirano T."/>
            <person name="Itoh T."/>
            <person name="Kaga A."/>
            <person name="Tomooka N."/>
        </authorList>
    </citation>
    <scope>NUCLEOTIDE SEQUENCE [LARGE SCALE GENOMIC DNA]</scope>
    <source>
        <strain evidence="3">cv. Shumari</strain>
    </source>
</reference>
<evidence type="ECO:0000256" key="1">
    <source>
        <dbReference type="SAM" id="SignalP"/>
    </source>
</evidence>
<dbReference type="AlphaFoldDB" id="A0A0S3RU49"/>
<protein>
    <submittedName>
        <fullName evidence="2">Uncharacterized protein</fullName>
    </submittedName>
</protein>
<dbReference type="EMBL" id="AP015037">
    <property type="protein sequence ID" value="BAT84139.1"/>
    <property type="molecule type" value="Genomic_DNA"/>
</dbReference>
<keyword evidence="1" id="KW-0732">Signal</keyword>